<reference evidence="3 4" key="1">
    <citation type="submission" date="2020-07" db="EMBL/GenBank/DDBJ databases">
        <title>Sequencing the genomes of 1000 actinobacteria strains.</title>
        <authorList>
            <person name="Klenk H.-P."/>
        </authorList>
    </citation>
    <scope>NUCLEOTIDE SEQUENCE [LARGE SCALE GENOMIC DNA]</scope>
    <source>
        <strain evidence="3 4">DSM 15131</strain>
    </source>
</reference>
<dbReference type="AlphaFoldDB" id="A0A7Z0CPC3"/>
<evidence type="ECO:0000256" key="1">
    <source>
        <dbReference type="SAM" id="MobiDB-lite"/>
    </source>
</evidence>
<dbReference type="RefSeq" id="WP_179649327.1">
    <property type="nucleotide sequence ID" value="NZ_JACBZM010000001.1"/>
</dbReference>
<evidence type="ECO:0000256" key="2">
    <source>
        <dbReference type="SAM" id="Phobius"/>
    </source>
</evidence>
<dbReference type="Proteomes" id="UP000562045">
    <property type="component" value="Unassembled WGS sequence"/>
</dbReference>
<evidence type="ECO:0000313" key="3">
    <source>
        <dbReference type="EMBL" id="NYI45692.1"/>
    </source>
</evidence>
<name>A0A7Z0CPC3_9ACTN</name>
<feature type="transmembrane region" description="Helical" evidence="2">
    <location>
        <begin position="40"/>
        <end position="59"/>
    </location>
</feature>
<gene>
    <name evidence="3" type="ORF">BJ993_002772</name>
</gene>
<evidence type="ECO:0000313" key="4">
    <source>
        <dbReference type="Proteomes" id="UP000562045"/>
    </source>
</evidence>
<dbReference type="Pfam" id="PF09826">
    <property type="entry name" value="Beta_propel"/>
    <property type="match status" value="1"/>
</dbReference>
<feature type="region of interest" description="Disordered" evidence="1">
    <location>
        <begin position="136"/>
        <end position="176"/>
    </location>
</feature>
<dbReference type="EMBL" id="JACBZM010000001">
    <property type="protein sequence ID" value="NYI45692.1"/>
    <property type="molecule type" value="Genomic_DNA"/>
</dbReference>
<proteinExistence type="predicted"/>
<feature type="compositionally biased region" description="Basic and acidic residues" evidence="1">
    <location>
        <begin position="142"/>
        <end position="158"/>
    </location>
</feature>
<keyword evidence="2" id="KW-0472">Membrane</keyword>
<keyword evidence="2" id="KW-0812">Transmembrane</keyword>
<dbReference type="InterPro" id="IPR019198">
    <property type="entry name" value="Beta_propeller_containing"/>
</dbReference>
<dbReference type="SUPFAM" id="SSF82171">
    <property type="entry name" value="DPP6 N-terminal domain-like"/>
    <property type="match status" value="1"/>
</dbReference>
<sequence length="672" mass="71939">MTDLENLWDDYPTGKAPVTSILAAAAGEQRRRRRVLLRPLLTAGVVTGLAGAFVAGTLVDGGSGPGSPGGIQALPQRVAFQADLEPAKSCDDLLATYRKRGKELVSAWGWGGGPYYYADGYDGLLEGARRTMPLSEQASVEDFTKSANDRAPRTDRVTNSDTGTNVQEAGVDEPDSVKTDGRLLVTVRDDDLVTYDVSGSSTEKLSSIPLTGVEDAEVLLSGDTVVAVGRDDESDDEDPGTRVLTVSLADPSAPEVTDDVTYDAGLMSARQHGEAIRVVLESGLPQLDFVEPRGKVTEREALKRNRELVAKTTIEDWLPTVTADGDSKQLLDCTNVAVPSDDLLLDTTSIVGFDAGSPAKLDAIGLAGHTGIAYESVDHLYLATQAGGGGWGDCIRCLDGVGSPVVRGPASGTSYLFEFELEGTAATHVASGEVEGSIADRWSVDEADGVLRVAVGPTSETGSFNSVITLQRQGKELVEHGRLDRLGVNEDIKSVRWFDDLAVLVTFRRVDPMYAIDLSDTAKPRLLGKLKVPGFSTYLHPLGSWRMIGLGEGPDGKGGWGAQIGLFDVRDVSRVKRLDVHDYGRSFRALAGADPRAFTWLPDERTVITVLDRSARTRVGFVSVVHLVDGKLQQRLVQVEYGADVDDVRAVPLPDGRVVLVTGDKAQFFELS</sequence>
<accession>A0A7Z0CPC3</accession>
<protein>
    <recommendedName>
        <fullName evidence="5">Beta propeller domain-containing protein</fullName>
    </recommendedName>
</protein>
<keyword evidence="2" id="KW-1133">Transmembrane helix</keyword>
<evidence type="ECO:0008006" key="5">
    <source>
        <dbReference type="Google" id="ProtNLM"/>
    </source>
</evidence>
<organism evidence="3 4">
    <name type="scientific">Nocardioides aromaticivorans</name>
    <dbReference type="NCBI Taxonomy" id="200618"/>
    <lineage>
        <taxon>Bacteria</taxon>
        <taxon>Bacillati</taxon>
        <taxon>Actinomycetota</taxon>
        <taxon>Actinomycetes</taxon>
        <taxon>Propionibacteriales</taxon>
        <taxon>Nocardioidaceae</taxon>
        <taxon>Nocardioides</taxon>
    </lineage>
</organism>
<comment type="caution">
    <text evidence="3">The sequence shown here is derived from an EMBL/GenBank/DDBJ whole genome shotgun (WGS) entry which is preliminary data.</text>
</comment>